<protein>
    <submittedName>
        <fullName evidence="1">Uncharacterized protein</fullName>
    </submittedName>
</protein>
<name>A0ABQ7WDW8_SOLTU</name>
<comment type="caution">
    <text evidence="1">The sequence shown here is derived from an EMBL/GenBank/DDBJ whole genome shotgun (WGS) entry which is preliminary data.</text>
</comment>
<evidence type="ECO:0000313" key="1">
    <source>
        <dbReference type="EMBL" id="KAH0778924.1"/>
    </source>
</evidence>
<accession>A0ABQ7WDW8</accession>
<gene>
    <name evidence="1" type="ORF">KY290_005351</name>
</gene>
<reference evidence="1 2" key="1">
    <citation type="journal article" date="2021" name="bioRxiv">
        <title>Chromosome-scale and haplotype-resolved genome assembly of a tetraploid potato cultivar.</title>
        <authorList>
            <person name="Sun H."/>
            <person name="Jiao W.-B."/>
            <person name="Krause K."/>
            <person name="Campoy J.A."/>
            <person name="Goel M."/>
            <person name="Folz-Donahue K."/>
            <person name="Kukat C."/>
            <person name="Huettel B."/>
            <person name="Schneeberger K."/>
        </authorList>
    </citation>
    <scope>NUCLEOTIDE SEQUENCE [LARGE SCALE GENOMIC DNA]</scope>
    <source>
        <strain evidence="1">SolTubOtavaFocal</strain>
        <tissue evidence="1">Leaves</tissue>
    </source>
</reference>
<sequence>MQNPKNRIKAKALVFLSPKKAISLKKSVKLPSSLTKLCQGIKKLEITDQKKRLLDYSAKSKDTKLNHRDTHKDKSKTLAESLKLESQGKPDLYTQLTFRAKLNWKSSATPRTWQKNECSKLRQRKITPERPHATQVKTTSLRNAKSPMASCLRQGQKLTVIQEASAAISKQNKVGKLHENDAAAMPSHIKQRHLPECYLVEEGL</sequence>
<organism evidence="1 2">
    <name type="scientific">Solanum tuberosum</name>
    <name type="common">Potato</name>
    <dbReference type="NCBI Taxonomy" id="4113"/>
    <lineage>
        <taxon>Eukaryota</taxon>
        <taxon>Viridiplantae</taxon>
        <taxon>Streptophyta</taxon>
        <taxon>Embryophyta</taxon>
        <taxon>Tracheophyta</taxon>
        <taxon>Spermatophyta</taxon>
        <taxon>Magnoliopsida</taxon>
        <taxon>eudicotyledons</taxon>
        <taxon>Gunneridae</taxon>
        <taxon>Pentapetalae</taxon>
        <taxon>asterids</taxon>
        <taxon>lamiids</taxon>
        <taxon>Solanales</taxon>
        <taxon>Solanaceae</taxon>
        <taxon>Solanoideae</taxon>
        <taxon>Solaneae</taxon>
        <taxon>Solanum</taxon>
    </lineage>
</organism>
<dbReference type="EMBL" id="JAIVGD010000002">
    <property type="protein sequence ID" value="KAH0778924.1"/>
    <property type="molecule type" value="Genomic_DNA"/>
</dbReference>
<dbReference type="PANTHER" id="PTHR37241:SF1">
    <property type="entry name" value="NEUROFILAMENT HEAVY PROTEIN"/>
    <property type="match status" value="1"/>
</dbReference>
<keyword evidence="2" id="KW-1185">Reference proteome</keyword>
<proteinExistence type="predicted"/>
<dbReference type="PANTHER" id="PTHR37241">
    <property type="entry name" value="NEUROFILAMENT HEAVY PROTEIN"/>
    <property type="match status" value="1"/>
</dbReference>
<dbReference type="Proteomes" id="UP000826656">
    <property type="component" value="Unassembled WGS sequence"/>
</dbReference>
<evidence type="ECO:0000313" key="2">
    <source>
        <dbReference type="Proteomes" id="UP000826656"/>
    </source>
</evidence>